<organism evidence="3 4">
    <name type="scientific">Variovorax defluvii</name>
    <dbReference type="NCBI Taxonomy" id="913761"/>
    <lineage>
        <taxon>Bacteria</taxon>
        <taxon>Pseudomonadati</taxon>
        <taxon>Pseudomonadota</taxon>
        <taxon>Betaproteobacteria</taxon>
        <taxon>Burkholderiales</taxon>
        <taxon>Comamonadaceae</taxon>
        <taxon>Variovorax</taxon>
    </lineage>
</organism>
<sequence length="120" mass="13258">MFQLKHWQDAVNGALGAWLVLSPWILGYSGNAAAMPNAVIVGIALIATALGAMLLPRAWEEWTEAALGLWLMVSPWVLRFNGNADAMLTAVVTGLVVMVLALWTLSTDEEYSRWWHRIAH</sequence>
<evidence type="ECO:0000256" key="1">
    <source>
        <dbReference type="SAM" id="Phobius"/>
    </source>
</evidence>
<dbReference type="RefSeq" id="WP_345536875.1">
    <property type="nucleotide sequence ID" value="NZ_BAABGJ010000011.1"/>
</dbReference>
<gene>
    <name evidence="3" type="ORF">GCM10023165_14520</name>
</gene>
<keyword evidence="1" id="KW-1133">Transmembrane helix</keyword>
<evidence type="ECO:0000259" key="2">
    <source>
        <dbReference type="Pfam" id="PF03779"/>
    </source>
</evidence>
<dbReference type="Proteomes" id="UP001500975">
    <property type="component" value="Unassembled WGS sequence"/>
</dbReference>
<proteinExistence type="predicted"/>
<name>A0ABP8HBP4_9BURK</name>
<protein>
    <submittedName>
        <fullName evidence="3">SPW repeat protein</fullName>
    </submittedName>
</protein>
<feature type="transmembrane region" description="Helical" evidence="1">
    <location>
        <begin position="86"/>
        <end position="105"/>
    </location>
</feature>
<dbReference type="Pfam" id="PF03779">
    <property type="entry name" value="SPW"/>
    <property type="match status" value="1"/>
</dbReference>
<dbReference type="InterPro" id="IPR005530">
    <property type="entry name" value="SPW"/>
</dbReference>
<keyword evidence="1" id="KW-0472">Membrane</keyword>
<keyword evidence="1" id="KW-0812">Transmembrane</keyword>
<dbReference type="EMBL" id="BAABGJ010000011">
    <property type="protein sequence ID" value="GAA4336910.1"/>
    <property type="molecule type" value="Genomic_DNA"/>
</dbReference>
<feature type="transmembrane region" description="Helical" evidence="1">
    <location>
        <begin position="7"/>
        <end position="26"/>
    </location>
</feature>
<feature type="domain" description="SPW repeat-containing integral membrane" evidence="2">
    <location>
        <begin position="7"/>
        <end position="102"/>
    </location>
</feature>
<accession>A0ABP8HBP4</accession>
<keyword evidence="4" id="KW-1185">Reference proteome</keyword>
<evidence type="ECO:0000313" key="3">
    <source>
        <dbReference type="EMBL" id="GAA4336910.1"/>
    </source>
</evidence>
<evidence type="ECO:0000313" key="4">
    <source>
        <dbReference type="Proteomes" id="UP001500975"/>
    </source>
</evidence>
<feature type="transmembrane region" description="Helical" evidence="1">
    <location>
        <begin position="32"/>
        <end position="55"/>
    </location>
</feature>
<comment type="caution">
    <text evidence="3">The sequence shown here is derived from an EMBL/GenBank/DDBJ whole genome shotgun (WGS) entry which is preliminary data.</text>
</comment>
<reference evidence="4" key="1">
    <citation type="journal article" date="2019" name="Int. J. Syst. Evol. Microbiol.">
        <title>The Global Catalogue of Microorganisms (GCM) 10K type strain sequencing project: providing services to taxonomists for standard genome sequencing and annotation.</title>
        <authorList>
            <consortium name="The Broad Institute Genomics Platform"/>
            <consortium name="The Broad Institute Genome Sequencing Center for Infectious Disease"/>
            <person name="Wu L."/>
            <person name="Ma J."/>
        </authorList>
    </citation>
    <scope>NUCLEOTIDE SEQUENCE [LARGE SCALE GENOMIC DNA]</scope>
    <source>
        <strain evidence="4">JCM 17804</strain>
    </source>
</reference>